<dbReference type="EMBL" id="JAVDQF010000001">
    <property type="protein sequence ID" value="MDR6270096.1"/>
    <property type="molecule type" value="Genomic_DNA"/>
</dbReference>
<keyword evidence="3" id="KW-1185">Reference proteome</keyword>
<dbReference type="InterPro" id="IPR041581">
    <property type="entry name" value="Glyoxalase_6"/>
</dbReference>
<gene>
    <name evidence="2" type="ORF">JOE69_002334</name>
</gene>
<organism evidence="2 3">
    <name type="scientific">Arthrobacter russicus</name>
    <dbReference type="NCBI Taxonomy" id="172040"/>
    <lineage>
        <taxon>Bacteria</taxon>
        <taxon>Bacillati</taxon>
        <taxon>Actinomycetota</taxon>
        <taxon>Actinomycetes</taxon>
        <taxon>Micrococcales</taxon>
        <taxon>Micrococcaceae</taxon>
        <taxon>Arthrobacter</taxon>
    </lineage>
</organism>
<dbReference type="InterPro" id="IPR052164">
    <property type="entry name" value="Anthracycline_SecMetBiosynth"/>
</dbReference>
<proteinExistence type="predicted"/>
<dbReference type="PROSITE" id="PS51819">
    <property type="entry name" value="VOC"/>
    <property type="match status" value="2"/>
</dbReference>
<dbReference type="InterPro" id="IPR037523">
    <property type="entry name" value="VOC_core"/>
</dbReference>
<evidence type="ECO:0000259" key="1">
    <source>
        <dbReference type="PROSITE" id="PS51819"/>
    </source>
</evidence>
<dbReference type="RefSeq" id="WP_296362413.1">
    <property type="nucleotide sequence ID" value="NZ_BAAAHY010000005.1"/>
</dbReference>
<feature type="domain" description="VOC" evidence="1">
    <location>
        <begin position="11"/>
        <end position="130"/>
    </location>
</feature>
<dbReference type="InterPro" id="IPR004360">
    <property type="entry name" value="Glyas_Fos-R_dOase_dom"/>
</dbReference>
<dbReference type="Pfam" id="PF18029">
    <property type="entry name" value="Glyoxalase_6"/>
    <property type="match status" value="1"/>
</dbReference>
<protein>
    <submittedName>
        <fullName evidence="2">Enzyme related to lactoylglutathione lyase</fullName>
    </submittedName>
</protein>
<keyword evidence="2" id="KW-0456">Lyase</keyword>
<dbReference type="GO" id="GO:0016829">
    <property type="term" value="F:lyase activity"/>
    <property type="evidence" value="ECO:0007669"/>
    <property type="project" value="UniProtKB-KW"/>
</dbReference>
<dbReference type="Proteomes" id="UP001185069">
    <property type="component" value="Unassembled WGS sequence"/>
</dbReference>
<dbReference type="Gene3D" id="3.10.180.10">
    <property type="entry name" value="2,3-Dihydroxybiphenyl 1,2-Dioxygenase, domain 1"/>
    <property type="match status" value="2"/>
</dbReference>
<reference evidence="2 3" key="1">
    <citation type="submission" date="2023-07" db="EMBL/GenBank/DDBJ databases">
        <title>Sequencing the genomes of 1000 actinobacteria strains.</title>
        <authorList>
            <person name="Klenk H.-P."/>
        </authorList>
    </citation>
    <scope>NUCLEOTIDE SEQUENCE [LARGE SCALE GENOMIC DNA]</scope>
    <source>
        <strain evidence="2 3">DSM 14555</strain>
    </source>
</reference>
<sequence length="262" mass="27370">MSIVQSYKPGTPCWLDLSSSNPAAAKEFYRALFGWEFVDMPIGPGMTYSMAKFKGEWVCGMMAQMPEQAQAGLPSFWAVYIAVDDADAAAAAIESAGGKVLMPVDDVPNGSGRMVVAVDPGGANVGFWQALNHHGTGIVNEVGTVVWHELTVADVPAVLPFYQAVAGMAAETSPMGEVGEYTRFLVDGESVAGAMQAQPGMPNAWTAYLAVENCDAALARIPELGGSVLSPAFDIPFGRMAVVADPAGAVFCVMDLAENPGA</sequence>
<evidence type="ECO:0000313" key="3">
    <source>
        <dbReference type="Proteomes" id="UP001185069"/>
    </source>
</evidence>
<dbReference type="CDD" id="cd07247">
    <property type="entry name" value="SgaA_N_like"/>
    <property type="match status" value="2"/>
</dbReference>
<comment type="caution">
    <text evidence="2">The sequence shown here is derived from an EMBL/GenBank/DDBJ whole genome shotgun (WGS) entry which is preliminary data.</text>
</comment>
<name>A0ABU1JFB8_9MICC</name>
<dbReference type="SUPFAM" id="SSF54593">
    <property type="entry name" value="Glyoxalase/Bleomycin resistance protein/Dihydroxybiphenyl dioxygenase"/>
    <property type="match status" value="2"/>
</dbReference>
<dbReference type="PANTHER" id="PTHR33993:SF14">
    <property type="entry name" value="GB|AAF24581.1"/>
    <property type="match status" value="1"/>
</dbReference>
<dbReference type="Pfam" id="PF00903">
    <property type="entry name" value="Glyoxalase"/>
    <property type="match status" value="1"/>
</dbReference>
<feature type="domain" description="VOC" evidence="1">
    <location>
        <begin position="144"/>
        <end position="256"/>
    </location>
</feature>
<accession>A0ABU1JFB8</accession>
<dbReference type="InterPro" id="IPR029068">
    <property type="entry name" value="Glyas_Bleomycin-R_OHBP_Dase"/>
</dbReference>
<dbReference type="PANTHER" id="PTHR33993">
    <property type="entry name" value="GLYOXALASE-RELATED"/>
    <property type="match status" value="1"/>
</dbReference>
<evidence type="ECO:0000313" key="2">
    <source>
        <dbReference type="EMBL" id="MDR6270096.1"/>
    </source>
</evidence>